<keyword evidence="3" id="KW-0963">Cytoplasm</keyword>
<dbReference type="InterPro" id="IPR029045">
    <property type="entry name" value="ClpP/crotonase-like_dom_sf"/>
</dbReference>
<keyword evidence="8" id="KW-0732">Signal</keyword>
<feature type="domain" description="Tail specific protease" evidence="9">
    <location>
        <begin position="303"/>
        <end position="496"/>
    </location>
</feature>
<dbReference type="Gene3D" id="3.90.226.10">
    <property type="entry name" value="2-enoyl-CoA Hydratase, Chain A, domain 1"/>
    <property type="match status" value="1"/>
</dbReference>
<feature type="compositionally biased region" description="Basic and acidic residues" evidence="7">
    <location>
        <begin position="539"/>
        <end position="548"/>
    </location>
</feature>
<dbReference type="Pfam" id="PF14685">
    <property type="entry name" value="PDZ_Tricorn"/>
    <property type="match status" value="1"/>
</dbReference>
<dbReference type="SUPFAM" id="SSF52096">
    <property type="entry name" value="ClpP/crotonase"/>
    <property type="match status" value="1"/>
</dbReference>
<dbReference type="GO" id="GO:0006508">
    <property type="term" value="P:proteolysis"/>
    <property type="evidence" value="ECO:0007669"/>
    <property type="project" value="UniProtKB-KW"/>
</dbReference>
<dbReference type="Gene3D" id="3.30.750.44">
    <property type="match status" value="1"/>
</dbReference>
<dbReference type="Gene3D" id="2.130.10.10">
    <property type="entry name" value="YVTN repeat-like/Quinoprotein amine dehydrogenase"/>
    <property type="match status" value="1"/>
</dbReference>
<evidence type="ECO:0000256" key="6">
    <source>
        <dbReference type="ARBA" id="ARBA00022825"/>
    </source>
</evidence>
<evidence type="ECO:0000313" key="11">
    <source>
        <dbReference type="Proteomes" id="UP000218831"/>
    </source>
</evidence>
<dbReference type="SUPFAM" id="SSF50156">
    <property type="entry name" value="PDZ domain-like"/>
    <property type="match status" value="1"/>
</dbReference>
<gene>
    <name evidence="10" type="ORF">CK503_09900</name>
</gene>
<keyword evidence="4" id="KW-0645">Protease</keyword>
<dbReference type="InterPro" id="IPR005151">
    <property type="entry name" value="Tail-specific_protease"/>
</dbReference>
<accession>A0A2A2GAV2</accession>
<evidence type="ECO:0000259" key="9">
    <source>
        <dbReference type="SMART" id="SM00245"/>
    </source>
</evidence>
<evidence type="ECO:0000256" key="3">
    <source>
        <dbReference type="ARBA" id="ARBA00022490"/>
    </source>
</evidence>
<sequence length="548" mass="62115">MKKLSVPFLWITITFLTLTPVADAFGQDDDTRLLREPTISEDRIVAADIPEADYAGLLSGPENHVFYQQEGTLQRYNVQEEKSEEFISSIQEAKISHDRKNLLYRSGETWGIVSTVGSPQKPGDGQIDVSDVQVRVNPQDEWQQIFREGWRFQRDFLYVDNEHGAPWQKIYEWYKPWVDHIRHRSNMSYLIDILGGEISVGHSYTYGGDYPDLDQVSIGLLGADLERHEGRYRIKKIYSDENWNPNLHAPLAQPGIDVQEGDYILAVNGRDLQAPSNPFRLFEETAERNTILTVSSSPNMEDTRNVSVKPVSDESDLRLRNWIESNRRKVDEMSDGKLAYVWLPNTGQGGFEAFNRYYFAQQDKDGVVIDERNNGGGSAADYMIDVMNRELLGYFNSKVGDKYPPFTTPMAGLWGPKVMLINERAGSGGDLLPYMFREKEIGPLIGTRTWGGLVGTWDTPQFIDGGGMIAPRGGFFNTDGEWDVEDEGISPDIQVMQKPAAVINGGDPQLRRSVNEALNLLKDHNVELKEEPAPPNKWRRADKTEGWN</sequence>
<evidence type="ECO:0000256" key="2">
    <source>
        <dbReference type="ARBA" id="ARBA00008524"/>
    </source>
</evidence>
<dbReference type="RefSeq" id="WP_095606645.1">
    <property type="nucleotide sequence ID" value="NZ_NSKE01000006.1"/>
</dbReference>
<dbReference type="AlphaFoldDB" id="A0A2A2GAV2"/>
<dbReference type="InterPro" id="IPR029414">
    <property type="entry name" value="Tricorn_PDZ"/>
</dbReference>
<dbReference type="CDD" id="cd07562">
    <property type="entry name" value="Peptidase_S41_TRI"/>
    <property type="match status" value="1"/>
</dbReference>
<feature type="signal peptide" evidence="8">
    <location>
        <begin position="1"/>
        <end position="24"/>
    </location>
</feature>
<dbReference type="InterPro" id="IPR015943">
    <property type="entry name" value="WD40/YVTN_repeat-like_dom_sf"/>
</dbReference>
<keyword evidence="6" id="KW-0720">Serine protease</keyword>
<comment type="caution">
    <text evidence="10">The sequence shown here is derived from an EMBL/GenBank/DDBJ whole genome shotgun (WGS) entry which is preliminary data.</text>
</comment>
<proteinExistence type="inferred from homology"/>
<feature type="region of interest" description="Disordered" evidence="7">
    <location>
        <begin position="526"/>
        <end position="548"/>
    </location>
</feature>
<dbReference type="OrthoDB" id="9815657at2"/>
<dbReference type="EMBL" id="NSKE01000006">
    <property type="protein sequence ID" value="PAU93969.1"/>
    <property type="molecule type" value="Genomic_DNA"/>
</dbReference>
<dbReference type="InterPro" id="IPR012393">
    <property type="entry name" value="Tricorn_protease"/>
</dbReference>
<reference evidence="10 11" key="1">
    <citation type="submission" date="2017-08" db="EMBL/GenBank/DDBJ databases">
        <title>Aliifodinibius alkalisoli sp. nov., isolated from saline alkaline soil.</title>
        <authorList>
            <person name="Liu D."/>
            <person name="Zhang G."/>
        </authorList>
    </citation>
    <scope>NUCLEOTIDE SEQUENCE [LARGE SCALE GENOMIC DNA]</scope>
    <source>
        <strain evidence="10 11">WN023</strain>
    </source>
</reference>
<feature type="chain" id="PRO_5012674595" description="Tail specific protease domain-containing protein" evidence="8">
    <location>
        <begin position="25"/>
        <end position="548"/>
    </location>
</feature>
<evidence type="ECO:0000256" key="4">
    <source>
        <dbReference type="ARBA" id="ARBA00022670"/>
    </source>
</evidence>
<dbReference type="PANTHER" id="PTHR43253">
    <property type="entry name" value="TRICORN PROTEASE HOMOLOG 2-RELATED"/>
    <property type="match status" value="1"/>
</dbReference>
<dbReference type="InterPro" id="IPR028204">
    <property type="entry name" value="Tricorn_C1"/>
</dbReference>
<evidence type="ECO:0000256" key="1">
    <source>
        <dbReference type="ARBA" id="ARBA00004496"/>
    </source>
</evidence>
<comment type="similarity">
    <text evidence="2">Belongs to the peptidase S41B family.</text>
</comment>
<dbReference type="GO" id="GO:0008236">
    <property type="term" value="F:serine-type peptidase activity"/>
    <property type="evidence" value="ECO:0007669"/>
    <property type="project" value="UniProtKB-KW"/>
</dbReference>
<dbReference type="Gene3D" id="2.30.42.10">
    <property type="match status" value="1"/>
</dbReference>
<dbReference type="Proteomes" id="UP000218831">
    <property type="component" value="Unassembled WGS sequence"/>
</dbReference>
<evidence type="ECO:0000256" key="7">
    <source>
        <dbReference type="SAM" id="MobiDB-lite"/>
    </source>
</evidence>
<dbReference type="InterPro" id="IPR036034">
    <property type="entry name" value="PDZ_sf"/>
</dbReference>
<protein>
    <recommendedName>
        <fullName evidence="9">Tail specific protease domain-containing protein</fullName>
    </recommendedName>
</protein>
<evidence type="ECO:0000313" key="10">
    <source>
        <dbReference type="EMBL" id="PAU93969.1"/>
    </source>
</evidence>
<name>A0A2A2GAV2_9BACT</name>
<dbReference type="SMART" id="SM00245">
    <property type="entry name" value="TSPc"/>
    <property type="match status" value="1"/>
</dbReference>
<organism evidence="10 11">
    <name type="scientific">Fodinibius salipaludis</name>
    <dbReference type="NCBI Taxonomy" id="2032627"/>
    <lineage>
        <taxon>Bacteria</taxon>
        <taxon>Pseudomonadati</taxon>
        <taxon>Balneolota</taxon>
        <taxon>Balneolia</taxon>
        <taxon>Balneolales</taxon>
        <taxon>Balneolaceae</taxon>
        <taxon>Fodinibius</taxon>
    </lineage>
</organism>
<keyword evidence="11" id="KW-1185">Reference proteome</keyword>
<dbReference type="Pfam" id="PF14684">
    <property type="entry name" value="Tricorn_C1"/>
    <property type="match status" value="1"/>
</dbReference>
<dbReference type="Pfam" id="PF03572">
    <property type="entry name" value="Peptidase_S41"/>
    <property type="match status" value="1"/>
</dbReference>
<evidence type="ECO:0000256" key="8">
    <source>
        <dbReference type="SAM" id="SignalP"/>
    </source>
</evidence>
<evidence type="ECO:0000256" key="5">
    <source>
        <dbReference type="ARBA" id="ARBA00022801"/>
    </source>
</evidence>
<keyword evidence="5" id="KW-0378">Hydrolase</keyword>
<dbReference type="PANTHER" id="PTHR43253:SF1">
    <property type="entry name" value="TRICORN PROTEASE HOMOLOG 2-RELATED"/>
    <property type="match status" value="1"/>
</dbReference>
<dbReference type="GO" id="GO:0005737">
    <property type="term" value="C:cytoplasm"/>
    <property type="evidence" value="ECO:0007669"/>
    <property type="project" value="UniProtKB-SubCell"/>
</dbReference>
<comment type="subcellular location">
    <subcellularLocation>
        <location evidence="1">Cytoplasm</location>
    </subcellularLocation>
</comment>